<accession>A0A139WGC7</accession>
<gene>
    <name evidence="1" type="primary">AUGUSTUS-3.0.2_34725</name>
    <name evidence="1" type="ORF">TcasGA2_TC034725</name>
</gene>
<reference evidence="1 2" key="1">
    <citation type="journal article" date="2008" name="Nature">
        <title>The genome of the model beetle and pest Tribolium castaneum.</title>
        <authorList>
            <consortium name="Tribolium Genome Sequencing Consortium"/>
            <person name="Richards S."/>
            <person name="Gibbs R.A."/>
            <person name="Weinstock G.M."/>
            <person name="Brown S.J."/>
            <person name="Denell R."/>
            <person name="Beeman R.W."/>
            <person name="Gibbs R."/>
            <person name="Beeman R.W."/>
            <person name="Brown S.J."/>
            <person name="Bucher G."/>
            <person name="Friedrich M."/>
            <person name="Grimmelikhuijzen C.J."/>
            <person name="Klingler M."/>
            <person name="Lorenzen M."/>
            <person name="Richards S."/>
            <person name="Roth S."/>
            <person name="Schroder R."/>
            <person name="Tautz D."/>
            <person name="Zdobnov E.M."/>
            <person name="Muzny D."/>
            <person name="Gibbs R.A."/>
            <person name="Weinstock G.M."/>
            <person name="Attaway T."/>
            <person name="Bell S."/>
            <person name="Buhay C.J."/>
            <person name="Chandrabose M.N."/>
            <person name="Chavez D."/>
            <person name="Clerk-Blankenburg K.P."/>
            <person name="Cree A."/>
            <person name="Dao M."/>
            <person name="Davis C."/>
            <person name="Chacko J."/>
            <person name="Dinh H."/>
            <person name="Dugan-Rocha S."/>
            <person name="Fowler G."/>
            <person name="Garner T.T."/>
            <person name="Garnes J."/>
            <person name="Gnirke A."/>
            <person name="Hawes A."/>
            <person name="Hernandez J."/>
            <person name="Hines S."/>
            <person name="Holder M."/>
            <person name="Hume J."/>
            <person name="Jhangiani S.N."/>
            <person name="Joshi V."/>
            <person name="Khan Z.M."/>
            <person name="Jackson L."/>
            <person name="Kovar C."/>
            <person name="Kowis A."/>
            <person name="Lee S."/>
            <person name="Lewis L.R."/>
            <person name="Margolis J."/>
            <person name="Morgan M."/>
            <person name="Nazareth L.V."/>
            <person name="Nguyen N."/>
            <person name="Okwuonu G."/>
            <person name="Parker D."/>
            <person name="Richards S."/>
            <person name="Ruiz S.J."/>
            <person name="Santibanez J."/>
            <person name="Savard J."/>
            <person name="Scherer S.E."/>
            <person name="Schneider B."/>
            <person name="Sodergren E."/>
            <person name="Tautz D."/>
            <person name="Vattahil S."/>
            <person name="Villasana D."/>
            <person name="White C.S."/>
            <person name="Wright R."/>
            <person name="Park Y."/>
            <person name="Beeman R.W."/>
            <person name="Lord J."/>
            <person name="Oppert B."/>
            <person name="Lorenzen M."/>
            <person name="Brown S."/>
            <person name="Wang L."/>
            <person name="Savard J."/>
            <person name="Tautz D."/>
            <person name="Richards S."/>
            <person name="Weinstock G."/>
            <person name="Gibbs R.A."/>
            <person name="Liu Y."/>
            <person name="Worley K."/>
            <person name="Weinstock G."/>
            <person name="Elsik C.G."/>
            <person name="Reese J.T."/>
            <person name="Elhaik E."/>
            <person name="Landan G."/>
            <person name="Graur D."/>
            <person name="Arensburger P."/>
            <person name="Atkinson P."/>
            <person name="Beeman R.W."/>
            <person name="Beidler J."/>
            <person name="Brown S.J."/>
            <person name="Demuth J.P."/>
            <person name="Drury D.W."/>
            <person name="Du Y.Z."/>
            <person name="Fujiwara H."/>
            <person name="Lorenzen M."/>
            <person name="Maselli V."/>
            <person name="Osanai M."/>
            <person name="Park Y."/>
            <person name="Robertson H.M."/>
            <person name="Tu Z."/>
            <person name="Wang J.J."/>
            <person name="Wang S."/>
            <person name="Richards S."/>
            <person name="Song H."/>
            <person name="Zhang L."/>
            <person name="Sodergren E."/>
            <person name="Werner D."/>
            <person name="Stanke M."/>
            <person name="Morgenstern B."/>
            <person name="Solovyev V."/>
            <person name="Kosarev P."/>
            <person name="Brown G."/>
            <person name="Chen H.C."/>
            <person name="Ermolaeva O."/>
            <person name="Hlavina W."/>
            <person name="Kapustin Y."/>
            <person name="Kiryutin B."/>
            <person name="Kitts P."/>
            <person name="Maglott D."/>
            <person name="Pruitt K."/>
            <person name="Sapojnikov V."/>
            <person name="Souvorov A."/>
            <person name="Mackey A.J."/>
            <person name="Waterhouse R.M."/>
            <person name="Wyder S."/>
            <person name="Zdobnov E.M."/>
            <person name="Zdobnov E.M."/>
            <person name="Wyder S."/>
            <person name="Kriventseva E.V."/>
            <person name="Kadowaki T."/>
            <person name="Bork P."/>
            <person name="Aranda M."/>
            <person name="Bao R."/>
            <person name="Beermann A."/>
            <person name="Berns N."/>
            <person name="Bolognesi R."/>
            <person name="Bonneton F."/>
            <person name="Bopp D."/>
            <person name="Brown S.J."/>
            <person name="Bucher G."/>
            <person name="Butts T."/>
            <person name="Chaumot A."/>
            <person name="Denell R.E."/>
            <person name="Ferrier D.E."/>
            <person name="Friedrich M."/>
            <person name="Gordon C.M."/>
            <person name="Jindra M."/>
            <person name="Klingler M."/>
            <person name="Lan Q."/>
            <person name="Lattorff H.M."/>
            <person name="Laudet V."/>
            <person name="von Levetsow C."/>
            <person name="Liu Z."/>
            <person name="Lutz R."/>
            <person name="Lynch J.A."/>
            <person name="da Fonseca R.N."/>
            <person name="Posnien N."/>
            <person name="Reuter R."/>
            <person name="Roth S."/>
            <person name="Savard J."/>
            <person name="Schinko J.B."/>
            <person name="Schmitt C."/>
            <person name="Schoppmeier M."/>
            <person name="Schroder R."/>
            <person name="Shippy T.D."/>
            <person name="Simonnet F."/>
            <person name="Marques-Souza H."/>
            <person name="Tautz D."/>
            <person name="Tomoyasu Y."/>
            <person name="Trauner J."/>
            <person name="Van der Zee M."/>
            <person name="Vervoort M."/>
            <person name="Wittkopp N."/>
            <person name="Wimmer E.A."/>
            <person name="Yang X."/>
            <person name="Jones A.K."/>
            <person name="Sattelle D.B."/>
            <person name="Ebert P.R."/>
            <person name="Nelson D."/>
            <person name="Scott J.G."/>
            <person name="Beeman R.W."/>
            <person name="Muthukrishnan S."/>
            <person name="Kramer K.J."/>
            <person name="Arakane Y."/>
            <person name="Beeman R.W."/>
            <person name="Zhu Q."/>
            <person name="Hogenkamp D."/>
            <person name="Dixit R."/>
            <person name="Oppert B."/>
            <person name="Jiang H."/>
            <person name="Zou Z."/>
            <person name="Marshall J."/>
            <person name="Elpidina E."/>
            <person name="Vinokurov K."/>
            <person name="Oppert C."/>
            <person name="Zou Z."/>
            <person name="Evans J."/>
            <person name="Lu Z."/>
            <person name="Zhao P."/>
            <person name="Sumathipala N."/>
            <person name="Altincicek B."/>
            <person name="Vilcinskas A."/>
            <person name="Williams M."/>
            <person name="Hultmark D."/>
            <person name="Hetru C."/>
            <person name="Jiang H."/>
            <person name="Grimmelikhuijzen C.J."/>
            <person name="Hauser F."/>
            <person name="Cazzamali G."/>
            <person name="Williamson M."/>
            <person name="Park Y."/>
            <person name="Li B."/>
            <person name="Tanaka Y."/>
            <person name="Predel R."/>
            <person name="Neupert S."/>
            <person name="Schachtner J."/>
            <person name="Verleyen P."/>
            <person name="Raible F."/>
            <person name="Bork P."/>
            <person name="Friedrich M."/>
            <person name="Walden K.K."/>
            <person name="Robertson H.M."/>
            <person name="Angeli S."/>
            <person name="Foret S."/>
            <person name="Bucher G."/>
            <person name="Schuetz S."/>
            <person name="Maleszka R."/>
            <person name="Wimmer E.A."/>
            <person name="Beeman R.W."/>
            <person name="Lorenzen M."/>
            <person name="Tomoyasu Y."/>
            <person name="Miller S.C."/>
            <person name="Grossmann D."/>
            <person name="Bucher G."/>
        </authorList>
    </citation>
    <scope>NUCLEOTIDE SEQUENCE [LARGE SCALE GENOMIC DNA]</scope>
    <source>
        <strain evidence="1 2">Georgia GA2</strain>
    </source>
</reference>
<dbReference type="InParanoid" id="A0A139WGC7"/>
<name>A0A139WGC7_TRICA</name>
<proteinExistence type="predicted"/>
<reference evidence="1 2" key="2">
    <citation type="journal article" date="2010" name="Nucleic Acids Res.">
        <title>BeetleBase in 2010: revisions to provide comprehensive genomic information for Tribolium castaneum.</title>
        <authorList>
            <person name="Kim H.S."/>
            <person name="Murphy T."/>
            <person name="Xia J."/>
            <person name="Caragea D."/>
            <person name="Park Y."/>
            <person name="Beeman R.W."/>
            <person name="Lorenzen M.D."/>
            <person name="Butcher S."/>
            <person name="Manak J.R."/>
            <person name="Brown S.J."/>
        </authorList>
    </citation>
    <scope>GENOME REANNOTATION</scope>
    <source>
        <strain evidence="1 2">Georgia GA2</strain>
    </source>
</reference>
<protein>
    <submittedName>
        <fullName evidence="1">Uncharacterized protein</fullName>
    </submittedName>
</protein>
<dbReference type="AlphaFoldDB" id="A0A139WGC7"/>
<keyword evidence="2" id="KW-1185">Reference proteome</keyword>
<organism evidence="1 2">
    <name type="scientific">Tribolium castaneum</name>
    <name type="common">Red flour beetle</name>
    <dbReference type="NCBI Taxonomy" id="7070"/>
    <lineage>
        <taxon>Eukaryota</taxon>
        <taxon>Metazoa</taxon>
        <taxon>Ecdysozoa</taxon>
        <taxon>Arthropoda</taxon>
        <taxon>Hexapoda</taxon>
        <taxon>Insecta</taxon>
        <taxon>Pterygota</taxon>
        <taxon>Neoptera</taxon>
        <taxon>Endopterygota</taxon>
        <taxon>Coleoptera</taxon>
        <taxon>Polyphaga</taxon>
        <taxon>Cucujiformia</taxon>
        <taxon>Tenebrionidae</taxon>
        <taxon>Tenebrionidae incertae sedis</taxon>
        <taxon>Tribolium</taxon>
    </lineage>
</organism>
<evidence type="ECO:0000313" key="1">
    <source>
        <dbReference type="EMBL" id="KYB27023.1"/>
    </source>
</evidence>
<dbReference type="EMBL" id="KQ971345">
    <property type="protein sequence ID" value="KYB27023.1"/>
    <property type="molecule type" value="Genomic_DNA"/>
</dbReference>
<sequence length="60" mass="6868">MRLDYCCLTENLRIRSWSGPSFGAFPFEREGAPMCFWVPSKGPPRAVLNTELKHHRTESG</sequence>
<evidence type="ECO:0000313" key="2">
    <source>
        <dbReference type="Proteomes" id="UP000007266"/>
    </source>
</evidence>
<dbReference type="Proteomes" id="UP000007266">
    <property type="component" value="Linkage group 6"/>
</dbReference>